<keyword evidence="7 15" id="KW-0378">Hydrolase</keyword>
<name>A0A9D2NQE0_9FIRM</name>
<dbReference type="InterPro" id="IPR002125">
    <property type="entry name" value="CMP_dCMP_dom"/>
</dbReference>
<evidence type="ECO:0000256" key="1">
    <source>
        <dbReference type="ARBA" id="ARBA00001947"/>
    </source>
</evidence>
<dbReference type="PROSITE" id="PS51747">
    <property type="entry name" value="CYT_DCMP_DEAMINASES_2"/>
    <property type="match status" value="1"/>
</dbReference>
<dbReference type="FunFam" id="3.40.140.10:FF:000008">
    <property type="entry name" value="Cytidine deaminase"/>
    <property type="match status" value="1"/>
</dbReference>
<sequence>MDREELIRHAMSARENSYSPYSRFRVGAALLCRDGEVYEGCNIENRAYGPTNCAERTAFFKAVSEGKREFSAIAIAGGEEELIWCYPCGVCRQVMAEFCDPDTFEIICAKSTEEYKVFTLEELLPHMF</sequence>
<dbReference type="Gene3D" id="3.40.140.10">
    <property type="entry name" value="Cytidine Deaminase, domain 2"/>
    <property type="match status" value="1"/>
</dbReference>
<evidence type="ECO:0000256" key="11">
    <source>
        <dbReference type="ARBA" id="ARBA00049558"/>
    </source>
</evidence>
<feature type="binding site" evidence="14">
    <location>
        <position position="88"/>
    </location>
    <ligand>
        <name>Zn(2+)</name>
        <dbReference type="ChEBI" id="CHEBI:29105"/>
        <note>catalytic</note>
    </ligand>
</feature>
<feature type="domain" description="CMP/dCMP-type deaminase" evidence="16">
    <location>
        <begin position="1"/>
        <end position="128"/>
    </location>
</feature>
<evidence type="ECO:0000256" key="9">
    <source>
        <dbReference type="ARBA" id="ARBA00032005"/>
    </source>
</evidence>
<dbReference type="GO" id="GO:0072527">
    <property type="term" value="P:pyrimidine-containing compound metabolic process"/>
    <property type="evidence" value="ECO:0007669"/>
    <property type="project" value="UniProtKB-ARBA"/>
</dbReference>
<dbReference type="EC" id="3.5.4.5" evidence="4 15"/>
<dbReference type="AlphaFoldDB" id="A0A9D2NQE0"/>
<dbReference type="InterPro" id="IPR006262">
    <property type="entry name" value="Cyt_deam_tetra"/>
</dbReference>
<dbReference type="Pfam" id="PF00383">
    <property type="entry name" value="dCMP_cyt_deam_1"/>
    <property type="match status" value="1"/>
</dbReference>
<comment type="cofactor">
    <cofactor evidence="1 14 15">
        <name>Zn(2+)</name>
        <dbReference type="ChEBI" id="CHEBI:29105"/>
    </cofactor>
</comment>
<evidence type="ECO:0000313" key="18">
    <source>
        <dbReference type="Proteomes" id="UP000823890"/>
    </source>
</evidence>
<reference evidence="17" key="2">
    <citation type="submission" date="2021-04" db="EMBL/GenBank/DDBJ databases">
        <authorList>
            <person name="Gilroy R."/>
        </authorList>
    </citation>
    <scope>NUCLEOTIDE SEQUENCE</scope>
    <source>
        <strain evidence="17">ChiW19-954</strain>
    </source>
</reference>
<feature type="active site" description="Proton donor" evidence="12">
    <location>
        <position position="55"/>
    </location>
</feature>
<dbReference type="Proteomes" id="UP000823890">
    <property type="component" value="Unassembled WGS sequence"/>
</dbReference>
<dbReference type="GO" id="GO:0004126">
    <property type="term" value="F:cytidine deaminase activity"/>
    <property type="evidence" value="ECO:0007669"/>
    <property type="project" value="UniProtKB-UniRule"/>
</dbReference>
<evidence type="ECO:0000256" key="3">
    <source>
        <dbReference type="ARBA" id="ARBA00006576"/>
    </source>
</evidence>
<comment type="catalytic activity">
    <reaction evidence="11 15">
        <text>cytidine + H2O + H(+) = uridine + NH4(+)</text>
        <dbReference type="Rhea" id="RHEA:16069"/>
        <dbReference type="ChEBI" id="CHEBI:15377"/>
        <dbReference type="ChEBI" id="CHEBI:15378"/>
        <dbReference type="ChEBI" id="CHEBI:16704"/>
        <dbReference type="ChEBI" id="CHEBI:17562"/>
        <dbReference type="ChEBI" id="CHEBI:28938"/>
        <dbReference type="EC" id="3.5.4.5"/>
    </reaction>
</comment>
<feature type="binding site" evidence="14">
    <location>
        <position position="91"/>
    </location>
    <ligand>
        <name>Zn(2+)</name>
        <dbReference type="ChEBI" id="CHEBI:29105"/>
        <note>catalytic</note>
    </ligand>
</feature>
<proteinExistence type="inferred from homology"/>
<keyword evidence="8 14" id="KW-0862">Zinc</keyword>
<evidence type="ECO:0000256" key="5">
    <source>
        <dbReference type="ARBA" id="ARBA00018266"/>
    </source>
</evidence>
<feature type="binding site" evidence="14">
    <location>
        <position position="53"/>
    </location>
    <ligand>
        <name>Zn(2+)</name>
        <dbReference type="ChEBI" id="CHEBI:29105"/>
        <note>catalytic</note>
    </ligand>
</feature>
<dbReference type="PANTHER" id="PTHR11644:SF2">
    <property type="entry name" value="CYTIDINE DEAMINASE"/>
    <property type="match status" value="1"/>
</dbReference>
<evidence type="ECO:0000256" key="12">
    <source>
        <dbReference type="PIRSR" id="PIRSR606262-1"/>
    </source>
</evidence>
<dbReference type="SUPFAM" id="SSF53927">
    <property type="entry name" value="Cytidine deaminase-like"/>
    <property type="match status" value="1"/>
</dbReference>
<evidence type="ECO:0000313" key="17">
    <source>
        <dbReference type="EMBL" id="HJC35079.1"/>
    </source>
</evidence>
<dbReference type="PANTHER" id="PTHR11644">
    <property type="entry name" value="CYTIDINE DEAMINASE"/>
    <property type="match status" value="1"/>
</dbReference>
<accession>A0A9D2NQE0</accession>
<comment type="catalytic activity">
    <reaction evidence="10 15">
        <text>2'-deoxycytidine + H2O + H(+) = 2'-deoxyuridine + NH4(+)</text>
        <dbReference type="Rhea" id="RHEA:13433"/>
        <dbReference type="ChEBI" id="CHEBI:15377"/>
        <dbReference type="ChEBI" id="CHEBI:15378"/>
        <dbReference type="ChEBI" id="CHEBI:15698"/>
        <dbReference type="ChEBI" id="CHEBI:16450"/>
        <dbReference type="ChEBI" id="CHEBI:28938"/>
        <dbReference type="EC" id="3.5.4.5"/>
    </reaction>
</comment>
<reference evidence="17" key="1">
    <citation type="journal article" date="2021" name="PeerJ">
        <title>Extensive microbial diversity within the chicken gut microbiome revealed by metagenomics and culture.</title>
        <authorList>
            <person name="Gilroy R."/>
            <person name="Ravi A."/>
            <person name="Getino M."/>
            <person name="Pursley I."/>
            <person name="Horton D.L."/>
            <person name="Alikhan N.F."/>
            <person name="Baker D."/>
            <person name="Gharbi K."/>
            <person name="Hall N."/>
            <person name="Watson M."/>
            <person name="Adriaenssens E.M."/>
            <person name="Foster-Nyarko E."/>
            <person name="Jarju S."/>
            <person name="Secka A."/>
            <person name="Antonio M."/>
            <person name="Oren A."/>
            <person name="Chaudhuri R.R."/>
            <person name="La Ragione R."/>
            <person name="Hildebrand F."/>
            <person name="Pallen M.J."/>
        </authorList>
    </citation>
    <scope>NUCLEOTIDE SEQUENCE</scope>
    <source>
        <strain evidence="17">ChiW19-954</strain>
    </source>
</reference>
<dbReference type="GO" id="GO:0055086">
    <property type="term" value="P:nucleobase-containing small molecule metabolic process"/>
    <property type="evidence" value="ECO:0007669"/>
    <property type="project" value="UniProtKB-ARBA"/>
</dbReference>
<dbReference type="GO" id="GO:0008270">
    <property type="term" value="F:zinc ion binding"/>
    <property type="evidence" value="ECO:0007669"/>
    <property type="project" value="UniProtKB-UniRule"/>
</dbReference>
<evidence type="ECO:0000256" key="14">
    <source>
        <dbReference type="PIRSR" id="PIRSR606262-3"/>
    </source>
</evidence>
<evidence type="ECO:0000259" key="16">
    <source>
        <dbReference type="PROSITE" id="PS51747"/>
    </source>
</evidence>
<dbReference type="InterPro" id="IPR050202">
    <property type="entry name" value="Cyt/Deoxycyt_deaminase"/>
</dbReference>
<feature type="binding site" evidence="13">
    <location>
        <begin position="42"/>
        <end position="48"/>
    </location>
    <ligand>
        <name>substrate</name>
    </ligand>
</feature>
<evidence type="ECO:0000256" key="15">
    <source>
        <dbReference type="RuleBase" id="RU364006"/>
    </source>
</evidence>
<evidence type="ECO:0000256" key="6">
    <source>
        <dbReference type="ARBA" id="ARBA00022723"/>
    </source>
</evidence>
<keyword evidence="6 14" id="KW-0479">Metal-binding</keyword>
<organism evidence="17 18">
    <name type="scientific">Candidatus Mediterraneibacter faecipullorum</name>
    <dbReference type="NCBI Taxonomy" id="2838670"/>
    <lineage>
        <taxon>Bacteria</taxon>
        <taxon>Bacillati</taxon>
        <taxon>Bacillota</taxon>
        <taxon>Clostridia</taxon>
        <taxon>Lachnospirales</taxon>
        <taxon>Lachnospiraceae</taxon>
        <taxon>Mediterraneibacter</taxon>
    </lineage>
</organism>
<evidence type="ECO:0000256" key="10">
    <source>
        <dbReference type="ARBA" id="ARBA00049252"/>
    </source>
</evidence>
<dbReference type="InterPro" id="IPR016193">
    <property type="entry name" value="Cytidine_deaminase-like"/>
</dbReference>
<dbReference type="NCBIfam" id="TIGR01354">
    <property type="entry name" value="cyt_deam_tetra"/>
    <property type="match status" value="1"/>
</dbReference>
<evidence type="ECO:0000256" key="8">
    <source>
        <dbReference type="ARBA" id="ARBA00022833"/>
    </source>
</evidence>
<protein>
    <recommendedName>
        <fullName evidence="5 15">Cytidine deaminase</fullName>
        <ecNumber evidence="4 15">3.5.4.5</ecNumber>
    </recommendedName>
    <alternativeName>
        <fullName evidence="9 15">Cytidine aminohydrolase</fullName>
    </alternativeName>
</protein>
<evidence type="ECO:0000256" key="4">
    <source>
        <dbReference type="ARBA" id="ARBA00012783"/>
    </source>
</evidence>
<dbReference type="CDD" id="cd01283">
    <property type="entry name" value="cytidine_deaminase"/>
    <property type="match status" value="1"/>
</dbReference>
<comment type="similarity">
    <text evidence="3 15">Belongs to the cytidine and deoxycytidylate deaminase family.</text>
</comment>
<evidence type="ECO:0000256" key="13">
    <source>
        <dbReference type="PIRSR" id="PIRSR606262-2"/>
    </source>
</evidence>
<evidence type="ECO:0000256" key="2">
    <source>
        <dbReference type="ARBA" id="ARBA00003949"/>
    </source>
</evidence>
<evidence type="ECO:0000256" key="7">
    <source>
        <dbReference type="ARBA" id="ARBA00022801"/>
    </source>
</evidence>
<dbReference type="EMBL" id="DWWO01000133">
    <property type="protein sequence ID" value="HJC35079.1"/>
    <property type="molecule type" value="Genomic_DNA"/>
</dbReference>
<comment type="function">
    <text evidence="2 15">This enzyme scavenges exogenous and endogenous cytidine and 2'-deoxycytidine for UMP synthesis.</text>
</comment>
<comment type="caution">
    <text evidence="17">The sequence shown here is derived from an EMBL/GenBank/DDBJ whole genome shotgun (WGS) entry which is preliminary data.</text>
</comment>
<dbReference type="GO" id="GO:0005829">
    <property type="term" value="C:cytosol"/>
    <property type="evidence" value="ECO:0007669"/>
    <property type="project" value="TreeGrafter"/>
</dbReference>
<gene>
    <name evidence="17" type="primary">cdd</name>
    <name evidence="17" type="ORF">H9758_10905</name>
</gene>
<dbReference type="NCBIfam" id="NF004064">
    <property type="entry name" value="PRK05578.1"/>
    <property type="match status" value="1"/>
</dbReference>